<gene>
    <name evidence="1" type="ORF">SAMN05446037_10795</name>
</gene>
<organism evidence="1 2">
    <name type="scientific">Anaerovirgula multivorans</name>
    <dbReference type="NCBI Taxonomy" id="312168"/>
    <lineage>
        <taxon>Bacteria</taxon>
        <taxon>Bacillati</taxon>
        <taxon>Bacillota</taxon>
        <taxon>Clostridia</taxon>
        <taxon>Peptostreptococcales</taxon>
        <taxon>Natronincolaceae</taxon>
        <taxon>Anaerovirgula</taxon>
    </lineage>
</organism>
<name>A0A239LFM0_9FIRM</name>
<dbReference type="EMBL" id="FZOJ01000079">
    <property type="protein sequence ID" value="SNT29436.1"/>
    <property type="molecule type" value="Genomic_DNA"/>
</dbReference>
<sequence>MKMSRLFVIIVCWGMILTSIGFSAQNENVKQEEKSTTIVYADYPYYPSIDALAEKAAIIIEGTIVDSRVEEIDHRMNPSSDTPPSMMVYTVYTVEVSNSYKGDVEPGETIEIKQIGGEGKTMVYIVGEEDNVNFVENRKYVMFLRTYENFPASLLNPIQACYSYEEDIVNTKSTVDNEQFISVNEKNDLTLTIEDLERIKDKTKK</sequence>
<dbReference type="AlphaFoldDB" id="A0A239LFM0"/>
<reference evidence="1 2" key="1">
    <citation type="submission" date="2017-06" db="EMBL/GenBank/DDBJ databases">
        <authorList>
            <person name="Kim H.J."/>
            <person name="Triplett B.A."/>
        </authorList>
    </citation>
    <scope>NUCLEOTIDE SEQUENCE [LARGE SCALE GENOMIC DNA]</scope>
    <source>
        <strain evidence="1 2">SCA</strain>
    </source>
</reference>
<protein>
    <submittedName>
        <fullName evidence="1">Uncharacterized protein</fullName>
    </submittedName>
</protein>
<dbReference type="Proteomes" id="UP000198304">
    <property type="component" value="Unassembled WGS sequence"/>
</dbReference>
<proteinExistence type="predicted"/>
<evidence type="ECO:0000313" key="1">
    <source>
        <dbReference type="EMBL" id="SNT29436.1"/>
    </source>
</evidence>
<evidence type="ECO:0000313" key="2">
    <source>
        <dbReference type="Proteomes" id="UP000198304"/>
    </source>
</evidence>
<keyword evidence="2" id="KW-1185">Reference proteome</keyword>
<accession>A0A239LFM0</accession>